<feature type="domain" description="Metallo-beta-lactamase" evidence="7">
    <location>
        <begin position="507"/>
        <end position="688"/>
    </location>
</feature>
<comment type="subcellular location">
    <subcellularLocation>
        <location evidence="1">Cell membrane</location>
        <topology evidence="1">Multi-pass membrane protein</topology>
    </subcellularLocation>
</comment>
<evidence type="ECO:0000256" key="4">
    <source>
        <dbReference type="ARBA" id="ARBA00022989"/>
    </source>
</evidence>
<dbReference type="InterPro" id="IPR035681">
    <property type="entry name" value="ComA-like_MBL"/>
</dbReference>
<dbReference type="Gene3D" id="3.60.15.10">
    <property type="entry name" value="Ribonuclease Z/Hydroxyacylglutathione hydrolase-like"/>
    <property type="match status" value="1"/>
</dbReference>
<evidence type="ECO:0000256" key="6">
    <source>
        <dbReference type="SAM" id="Phobius"/>
    </source>
</evidence>
<feature type="transmembrane region" description="Helical" evidence="6">
    <location>
        <begin position="225"/>
        <end position="246"/>
    </location>
</feature>
<feature type="transmembrane region" description="Helical" evidence="6">
    <location>
        <begin position="258"/>
        <end position="277"/>
    </location>
</feature>
<keyword evidence="4 6" id="KW-1133">Transmembrane helix</keyword>
<dbReference type="RefSeq" id="WP_128177659.1">
    <property type="nucleotide sequence ID" value="NZ_CP071409.1"/>
</dbReference>
<dbReference type="InterPro" id="IPR004797">
    <property type="entry name" value="Competence_ComEC/Rec2"/>
</dbReference>
<feature type="transmembrane region" description="Helical" evidence="6">
    <location>
        <begin position="469"/>
        <end position="489"/>
    </location>
</feature>
<feature type="transmembrane region" description="Helical" evidence="6">
    <location>
        <begin position="32"/>
        <end position="61"/>
    </location>
</feature>
<dbReference type="InterPro" id="IPR052159">
    <property type="entry name" value="Competence_DNA_uptake"/>
</dbReference>
<proteinExistence type="predicted"/>
<evidence type="ECO:0000256" key="3">
    <source>
        <dbReference type="ARBA" id="ARBA00022692"/>
    </source>
</evidence>
<feature type="transmembrane region" description="Helical" evidence="6">
    <location>
        <begin position="6"/>
        <end position="25"/>
    </location>
</feature>
<feature type="transmembrane region" description="Helical" evidence="6">
    <location>
        <begin position="307"/>
        <end position="324"/>
    </location>
</feature>
<evidence type="ECO:0000313" key="9">
    <source>
        <dbReference type="Proteomes" id="UP000288794"/>
    </source>
</evidence>
<gene>
    <name evidence="8" type="ORF">ED28_10335</name>
</gene>
<comment type="caution">
    <text evidence="8">The sequence shown here is derived from an EMBL/GenBank/DDBJ whole genome shotgun (WGS) entry which is preliminary data.</text>
</comment>
<evidence type="ECO:0000256" key="1">
    <source>
        <dbReference type="ARBA" id="ARBA00004651"/>
    </source>
</evidence>
<dbReference type="NCBIfam" id="TIGR00360">
    <property type="entry name" value="ComEC_N-term"/>
    <property type="match status" value="1"/>
</dbReference>
<keyword evidence="9" id="KW-1185">Reference proteome</keyword>
<keyword evidence="2" id="KW-1003">Cell membrane</keyword>
<accession>A0A443ICL0</accession>
<protein>
    <submittedName>
        <fullName evidence="8">Competence protein ComEC</fullName>
    </submittedName>
</protein>
<dbReference type="PANTHER" id="PTHR30619:SF1">
    <property type="entry name" value="RECOMBINATION PROTEIN 2"/>
    <property type="match status" value="1"/>
</dbReference>
<dbReference type="AlphaFoldDB" id="A0A443ICL0"/>
<dbReference type="InterPro" id="IPR036866">
    <property type="entry name" value="RibonucZ/Hydroxyglut_hydro"/>
</dbReference>
<dbReference type="InterPro" id="IPR025405">
    <property type="entry name" value="DUF4131"/>
</dbReference>
<feature type="transmembrane region" description="Helical" evidence="6">
    <location>
        <begin position="330"/>
        <end position="347"/>
    </location>
</feature>
<dbReference type="NCBIfam" id="NF008580">
    <property type="entry name" value="PRK11539.1"/>
    <property type="match status" value="1"/>
</dbReference>
<dbReference type="SMART" id="SM00849">
    <property type="entry name" value="Lactamase_B"/>
    <property type="match status" value="1"/>
</dbReference>
<dbReference type="Pfam" id="PF13567">
    <property type="entry name" value="DUF4131"/>
    <property type="match status" value="1"/>
</dbReference>
<dbReference type="Proteomes" id="UP000288794">
    <property type="component" value="Unassembled WGS sequence"/>
</dbReference>
<organism evidence="8 9">
    <name type="scientific">[Pantoea] beijingensis</name>
    <dbReference type="NCBI Taxonomy" id="1324864"/>
    <lineage>
        <taxon>Bacteria</taxon>
        <taxon>Pseudomonadati</taxon>
        <taxon>Pseudomonadota</taxon>
        <taxon>Gammaproteobacteria</taxon>
        <taxon>Enterobacterales</taxon>
        <taxon>Erwiniaceae</taxon>
        <taxon>Erwinia</taxon>
    </lineage>
</organism>
<evidence type="ECO:0000256" key="2">
    <source>
        <dbReference type="ARBA" id="ARBA00022475"/>
    </source>
</evidence>
<evidence type="ECO:0000256" key="5">
    <source>
        <dbReference type="ARBA" id="ARBA00023136"/>
    </source>
</evidence>
<name>A0A443ICL0_9GAMM</name>
<dbReference type="SUPFAM" id="SSF56281">
    <property type="entry name" value="Metallo-hydrolase/oxidoreductase"/>
    <property type="match status" value="1"/>
</dbReference>
<reference evidence="8 9" key="1">
    <citation type="submission" date="2014-04" db="EMBL/GenBank/DDBJ databases">
        <title>Draft genome sequence of Pantoea beijingensis strain LMG 27579, an emerging pathogen to Pleurotus eryngii with potential industrial application.</title>
        <authorList>
            <person name="Xu F."/>
            <person name="Liu Y."/>
            <person name="Wang S."/>
            <person name="Yin Y."/>
            <person name="Ma Y."/>
            <person name="Zhao S."/>
            <person name="Rong C."/>
        </authorList>
    </citation>
    <scope>NUCLEOTIDE SEQUENCE [LARGE SCALE GENOMIC DNA]</scope>
    <source>
        <strain evidence="8 9">LMG 27579</strain>
    </source>
</reference>
<feature type="transmembrane region" description="Helical" evidence="6">
    <location>
        <begin position="388"/>
        <end position="415"/>
    </location>
</feature>
<keyword evidence="3 6" id="KW-0812">Transmembrane</keyword>
<dbReference type="InterPro" id="IPR004477">
    <property type="entry name" value="ComEC_N"/>
</dbReference>
<dbReference type="GO" id="GO:0005886">
    <property type="term" value="C:plasma membrane"/>
    <property type="evidence" value="ECO:0007669"/>
    <property type="project" value="UniProtKB-SubCell"/>
</dbReference>
<dbReference type="NCBIfam" id="TIGR00361">
    <property type="entry name" value="ComEC_Rec2"/>
    <property type="match status" value="1"/>
</dbReference>
<feature type="transmembrane region" description="Helical" evidence="6">
    <location>
        <begin position="427"/>
        <end position="449"/>
    </location>
</feature>
<keyword evidence="5 6" id="KW-0472">Membrane</keyword>
<dbReference type="Pfam" id="PF00753">
    <property type="entry name" value="Lactamase_B"/>
    <property type="match status" value="1"/>
</dbReference>
<dbReference type="Pfam" id="PF03772">
    <property type="entry name" value="Competence"/>
    <property type="match status" value="1"/>
</dbReference>
<dbReference type="CDD" id="cd07731">
    <property type="entry name" value="ComA-like_MBL-fold"/>
    <property type="match status" value="1"/>
</dbReference>
<dbReference type="EMBL" id="JMEE01000031">
    <property type="protein sequence ID" value="RWR02021.1"/>
    <property type="molecule type" value="Genomic_DNA"/>
</dbReference>
<feature type="transmembrane region" description="Helical" evidence="6">
    <location>
        <begin position="359"/>
        <end position="382"/>
    </location>
</feature>
<dbReference type="GO" id="GO:0030420">
    <property type="term" value="P:establishment of competence for transformation"/>
    <property type="evidence" value="ECO:0007669"/>
    <property type="project" value="InterPro"/>
</dbReference>
<sequence>MATTFTQLSLSIILGTLPISVLPVLPTEQQMCLLAIAVVLLWLTPWQISRSLALCLMMFIWSATSAQQVLTSITALTRQPIVAEVKLGSFTKDNERMSVRLIRVNQRIIFPPLYVTLNNVRLDAELCAGQRWLMTLRLRPIHARLNEGEFDRQRFSLARNSPLTGRIVEAKQLSAYCGWRQRIITKAQAQYQHRPWHSILTALAFGERSDVTTRQNQLLRETGTAHLMAISGMHIGLAAVLGWMAARGIQFFFPAVWLGYRFPFIVSLLAAAGYAWLAGNNPPSVRAMAALSIWGIIRLSGMNCNSWQVWSLCIGGILLFEPLTIISDSLWLSALAVASLLVWYQWFPLPKALAFKKRWFLLQLAHLQIGIMLLLMPIQVYLFHGVSLTALIANMFAIPVVTFITVPLILTAILLPVSPVGPLLWWLADRSIAVIFTGLQALPAGWIAINHDGAILSVFCWLLLAALRFSWWHSAPITLGSLVLVSFYWRYQLPKPDWRIDMLDVGHGLALVISRENKAILYDTGNRWPSGDIGERVIVPWLRWQGIEPQQVILSHDHLDHTGGLESIQRAYPRLRVRSALLRDEHLPCIEGEKWQWQGLQFRVLWPEALGVRRGNNDSCVVLIDDGKHRVLLTGDLEAAAELKLMAKYRSLLQADIIQVPHHGSRTSSSAPLLRAVKGKVALASVARFNAWKLPAKKIIHRYEENDYQWRDTALSGQLSVRFFNEKWQVMGMREQILPRWYHQWFGVPRESR</sequence>
<evidence type="ECO:0000259" key="7">
    <source>
        <dbReference type="SMART" id="SM00849"/>
    </source>
</evidence>
<evidence type="ECO:0000313" key="8">
    <source>
        <dbReference type="EMBL" id="RWR02021.1"/>
    </source>
</evidence>
<dbReference type="PANTHER" id="PTHR30619">
    <property type="entry name" value="DNA INTERNALIZATION/COMPETENCE PROTEIN COMEC/REC2"/>
    <property type="match status" value="1"/>
</dbReference>
<dbReference type="InterPro" id="IPR001279">
    <property type="entry name" value="Metallo-B-lactamas"/>
</dbReference>